<evidence type="ECO:0000259" key="7">
    <source>
        <dbReference type="PROSITE" id="PS50885"/>
    </source>
</evidence>
<dbReference type="SUPFAM" id="SSF158472">
    <property type="entry name" value="HAMP domain-like"/>
    <property type="match status" value="1"/>
</dbReference>
<keyword evidence="9" id="KW-1185">Reference proteome</keyword>
<dbReference type="GO" id="GO:0005886">
    <property type="term" value="C:plasma membrane"/>
    <property type="evidence" value="ECO:0007669"/>
    <property type="project" value="UniProtKB-SubCell"/>
</dbReference>
<dbReference type="EMBL" id="VSDO01000004">
    <property type="protein sequence ID" value="TYA11708.1"/>
    <property type="molecule type" value="Genomic_DNA"/>
</dbReference>
<keyword evidence="8" id="KW-0418">Kinase</keyword>
<dbReference type="Gene3D" id="6.10.340.10">
    <property type="match status" value="1"/>
</dbReference>
<sequence>MNSGFKNPLTQIGLKQQLILVFLVLVVPLFILNSYGNYRADQILKRNVSDAYMELNKQNFKLISRDIESINKVTSTVFQHPLVQQLNPAEDESMLERVKNYERLENLLNSYSAESNQQAPLYYSLFVYDPTNSYSFAPYYPESRKAGGYFFNEREKPEWFDEAVAKKGNGYLRLIEHLSPPNRGQKNQRTLAYIRAINNIAKGGTIGVLVVTNVDARIGESLQTVSIPEGELYFTDWDNRILTSTVPGAGRVLELPREAGTAAGDSMIGAKDVITDDFIYVINYNAMFKHKLIYKIPLKALLQQQNEIKRIILLISVVYFAVGLIMILYFWRALMTPLQKLVYFVRRYEPGKVVPQTPKWRRNDEISVLVSSIYEMARRLNGLVHYKYQMDIKQKEAQLQILYQQINPHLLYNTLESIYWKSTLEGNTASAEMIKELSKLMKISLSRGRELITLGEELEHVTAYIKLQEHRYEYGFKVTWDVPAALHACIIPKITLQPLIENAIIHGVKNMGEDGEILIRARERAGRVEIAIGDNGYKTVDFPAIDKLLNDESPSPSVGYGIRNIHQRLRLHFGTEFGLRYEARAEGGTLVTVTLPGQTEPAEK</sequence>
<evidence type="ECO:0000256" key="2">
    <source>
        <dbReference type="ARBA" id="ARBA00022475"/>
    </source>
</evidence>
<dbReference type="InterPro" id="IPR003660">
    <property type="entry name" value="HAMP_dom"/>
</dbReference>
<feature type="transmembrane region" description="Helical" evidence="6">
    <location>
        <begin position="18"/>
        <end position="36"/>
    </location>
</feature>
<dbReference type="GO" id="GO:0000155">
    <property type="term" value="F:phosphorelay sensor kinase activity"/>
    <property type="evidence" value="ECO:0007669"/>
    <property type="project" value="InterPro"/>
</dbReference>
<dbReference type="PANTHER" id="PTHR34220:SF7">
    <property type="entry name" value="SENSOR HISTIDINE KINASE YPDA"/>
    <property type="match status" value="1"/>
</dbReference>
<feature type="transmembrane region" description="Helical" evidence="6">
    <location>
        <begin position="311"/>
        <end position="331"/>
    </location>
</feature>
<dbReference type="PROSITE" id="PS50885">
    <property type="entry name" value="HAMP"/>
    <property type="match status" value="1"/>
</dbReference>
<dbReference type="Proteomes" id="UP000325218">
    <property type="component" value="Unassembled WGS sequence"/>
</dbReference>
<keyword evidence="4" id="KW-0808">Transferase</keyword>
<reference evidence="8 9" key="1">
    <citation type="submission" date="2019-08" db="EMBL/GenBank/DDBJ databases">
        <title>Genome sequencing of Paenibacillus faecis DSM 23593(T).</title>
        <authorList>
            <person name="Kook J.-K."/>
            <person name="Park S.-N."/>
            <person name="Lim Y.K."/>
        </authorList>
    </citation>
    <scope>NUCLEOTIDE SEQUENCE [LARGE SCALE GENOMIC DNA]</scope>
    <source>
        <strain evidence="8 9">DSM 23593</strain>
    </source>
</reference>
<feature type="domain" description="HAMP" evidence="7">
    <location>
        <begin position="332"/>
        <end position="385"/>
    </location>
</feature>
<evidence type="ECO:0000313" key="9">
    <source>
        <dbReference type="Proteomes" id="UP000325218"/>
    </source>
</evidence>
<dbReference type="PANTHER" id="PTHR34220">
    <property type="entry name" value="SENSOR HISTIDINE KINASE YPDA"/>
    <property type="match status" value="1"/>
</dbReference>
<gene>
    <name evidence="8" type="ORF">FRY98_21580</name>
</gene>
<dbReference type="SUPFAM" id="SSF55874">
    <property type="entry name" value="ATPase domain of HSP90 chaperone/DNA topoisomerase II/histidine kinase"/>
    <property type="match status" value="1"/>
</dbReference>
<protein>
    <submittedName>
        <fullName evidence="8">Sensor histidine kinase</fullName>
    </submittedName>
</protein>
<dbReference type="InterPro" id="IPR010559">
    <property type="entry name" value="Sig_transdc_His_kin_internal"/>
</dbReference>
<keyword evidence="5 6" id="KW-0472">Membrane</keyword>
<evidence type="ECO:0000256" key="5">
    <source>
        <dbReference type="ARBA" id="ARBA00023136"/>
    </source>
</evidence>
<proteinExistence type="predicted"/>
<name>A0A5D0CPM9_9BACL</name>
<dbReference type="AlphaFoldDB" id="A0A5D0CPM9"/>
<evidence type="ECO:0000313" key="8">
    <source>
        <dbReference type="EMBL" id="TYA11708.1"/>
    </source>
</evidence>
<keyword evidence="2" id="KW-1003">Cell membrane</keyword>
<dbReference type="Gene3D" id="3.30.565.10">
    <property type="entry name" value="Histidine kinase-like ATPase, C-terminal domain"/>
    <property type="match status" value="1"/>
</dbReference>
<comment type="caution">
    <text evidence="8">The sequence shown here is derived from an EMBL/GenBank/DDBJ whole genome shotgun (WGS) entry which is preliminary data.</text>
</comment>
<accession>A0A5D0CPM9</accession>
<evidence type="ECO:0000256" key="1">
    <source>
        <dbReference type="ARBA" id="ARBA00004651"/>
    </source>
</evidence>
<dbReference type="Pfam" id="PF06580">
    <property type="entry name" value="His_kinase"/>
    <property type="match status" value="1"/>
</dbReference>
<keyword evidence="6" id="KW-0812">Transmembrane</keyword>
<dbReference type="RefSeq" id="WP_148455808.1">
    <property type="nucleotide sequence ID" value="NZ_VSDO01000004.1"/>
</dbReference>
<evidence type="ECO:0000256" key="4">
    <source>
        <dbReference type="ARBA" id="ARBA00022679"/>
    </source>
</evidence>
<keyword evidence="3" id="KW-0597">Phosphoprotein</keyword>
<comment type="subcellular location">
    <subcellularLocation>
        <location evidence="1">Cell membrane</location>
        <topology evidence="1">Multi-pass membrane protein</topology>
    </subcellularLocation>
</comment>
<organism evidence="8 9">
    <name type="scientific">Paenibacillus faecis</name>
    <dbReference type="NCBI Taxonomy" id="862114"/>
    <lineage>
        <taxon>Bacteria</taxon>
        <taxon>Bacillati</taxon>
        <taxon>Bacillota</taxon>
        <taxon>Bacilli</taxon>
        <taxon>Bacillales</taxon>
        <taxon>Paenibacillaceae</taxon>
        <taxon>Paenibacillus</taxon>
    </lineage>
</organism>
<dbReference type="OrthoDB" id="2641683at2"/>
<dbReference type="InterPro" id="IPR036890">
    <property type="entry name" value="HATPase_C_sf"/>
</dbReference>
<dbReference type="InterPro" id="IPR050640">
    <property type="entry name" value="Bact_2-comp_sensor_kinase"/>
</dbReference>
<evidence type="ECO:0000256" key="3">
    <source>
        <dbReference type="ARBA" id="ARBA00022553"/>
    </source>
</evidence>
<evidence type="ECO:0000256" key="6">
    <source>
        <dbReference type="SAM" id="Phobius"/>
    </source>
</evidence>
<keyword evidence="6" id="KW-1133">Transmembrane helix</keyword>